<dbReference type="GO" id="GO:0000166">
    <property type="term" value="F:nucleotide binding"/>
    <property type="evidence" value="ECO:0007669"/>
    <property type="project" value="UniProtKB-KW"/>
</dbReference>
<dbReference type="RefSeq" id="WP_093472432.1">
    <property type="nucleotide sequence ID" value="NZ_FOUI01000002.1"/>
</dbReference>
<dbReference type="PANTHER" id="PTHR42722">
    <property type="entry name" value="LEUCINE DEHYDROGENASE"/>
    <property type="match status" value="1"/>
</dbReference>
<evidence type="ECO:0000256" key="2">
    <source>
        <dbReference type="ARBA" id="ARBA00006382"/>
    </source>
</evidence>
<dbReference type="InterPro" id="IPR046346">
    <property type="entry name" value="Aminoacid_DH-like_N_sf"/>
</dbReference>
<feature type="active site" description="Proton donor/acceptor" evidence="5">
    <location>
        <position position="78"/>
    </location>
</feature>
<organism evidence="9 10">
    <name type="scientific">Halopseudomonas yangmingensis</name>
    <dbReference type="NCBI Taxonomy" id="1720063"/>
    <lineage>
        <taxon>Bacteria</taxon>
        <taxon>Pseudomonadati</taxon>
        <taxon>Pseudomonadota</taxon>
        <taxon>Gammaproteobacteria</taxon>
        <taxon>Pseudomonadales</taxon>
        <taxon>Pseudomonadaceae</taxon>
        <taxon>Halopseudomonas</taxon>
    </lineage>
</organism>
<dbReference type="CDD" id="cd01075">
    <property type="entry name" value="NAD_bind_Leu_Phe_Val_DH"/>
    <property type="match status" value="1"/>
</dbReference>
<dbReference type="OrthoDB" id="9803297at2"/>
<dbReference type="PIRSF" id="PIRSF000188">
    <property type="entry name" value="Phe_leu_dh"/>
    <property type="match status" value="1"/>
</dbReference>
<dbReference type="Proteomes" id="UP000243629">
    <property type="component" value="Unassembled WGS sequence"/>
</dbReference>
<keyword evidence="4 6" id="KW-0520">NAD</keyword>
<dbReference type="AlphaFoldDB" id="A0A1I4P4C9"/>
<evidence type="ECO:0000313" key="9">
    <source>
        <dbReference type="EMBL" id="SFM22599.1"/>
    </source>
</evidence>
<dbReference type="SUPFAM" id="SSF53223">
    <property type="entry name" value="Aminoacid dehydrogenase-like, N-terminal domain"/>
    <property type="match status" value="1"/>
</dbReference>
<dbReference type="InterPro" id="IPR016211">
    <property type="entry name" value="Glu/Phe/Leu/Val/Trp_DH_bac/arc"/>
</dbReference>
<evidence type="ECO:0000256" key="1">
    <source>
        <dbReference type="ARBA" id="ARBA00003868"/>
    </source>
</evidence>
<evidence type="ECO:0000313" key="10">
    <source>
        <dbReference type="Proteomes" id="UP000243629"/>
    </source>
</evidence>
<keyword evidence="3 7" id="KW-0560">Oxidoreductase</keyword>
<dbReference type="PRINTS" id="PR00082">
    <property type="entry name" value="GLFDHDRGNASE"/>
</dbReference>
<keyword evidence="6" id="KW-0547">Nucleotide-binding</keyword>
<reference evidence="10" key="1">
    <citation type="submission" date="2016-10" db="EMBL/GenBank/DDBJ databases">
        <authorList>
            <person name="Varghese N."/>
            <person name="Submissions S."/>
        </authorList>
    </citation>
    <scope>NUCLEOTIDE SEQUENCE [LARGE SCALE GENOMIC DNA]</scope>
    <source>
        <strain evidence="10">DSM 24213</strain>
    </source>
</reference>
<dbReference type="Gene3D" id="3.40.50.10860">
    <property type="entry name" value="Leucine Dehydrogenase, chain A, domain 1"/>
    <property type="match status" value="1"/>
</dbReference>
<dbReference type="InterPro" id="IPR006097">
    <property type="entry name" value="Glu/Leu/Phe/Val/Trp_DH_dimer"/>
</dbReference>
<evidence type="ECO:0000256" key="7">
    <source>
        <dbReference type="RuleBase" id="RU004417"/>
    </source>
</evidence>
<proteinExistence type="inferred from homology"/>
<dbReference type="STRING" id="1720063.SAMN05216217_102111"/>
<dbReference type="PANTHER" id="PTHR42722:SF1">
    <property type="entry name" value="VALINE DEHYDROGENASE"/>
    <property type="match status" value="1"/>
</dbReference>
<evidence type="ECO:0000256" key="3">
    <source>
        <dbReference type="ARBA" id="ARBA00023002"/>
    </source>
</evidence>
<dbReference type="EMBL" id="FOUI01000002">
    <property type="protein sequence ID" value="SFM22599.1"/>
    <property type="molecule type" value="Genomic_DNA"/>
</dbReference>
<dbReference type="GO" id="GO:0016639">
    <property type="term" value="F:oxidoreductase activity, acting on the CH-NH2 group of donors, NAD or NADP as acceptor"/>
    <property type="evidence" value="ECO:0007669"/>
    <property type="project" value="InterPro"/>
</dbReference>
<comment type="function">
    <text evidence="1">Catalyzes the reversible oxidative deamination of glutamate to alpha-ketoglutarate and ammonia.</text>
</comment>
<sequence>MFTTLKSAGMQSVHLFADQRSGLEALVAIHSTRLGPALGGCRYQPYASFDQALQDALRLAQGMSHKAALAGLPFGGGKAVILRAPHIDNRASLFEAFGRCIESLRGGYITSVDSGTGSADMDCVAQQTRYVTATSQAGDPSPLTAMGVLEGIRAAAAERLGSASLNGVRVALQGLGSVGYALAEMLVAEGAEVMAGDIDEGRVQLAVEELGIRALAAAAVSEAPCDIFAPCALGGVLDATVIDNLRCAVVAGAANNQLQHAADAERLLARGILYAPDYVINAGGLLHVALGWQGRSASEIAAQVMQIGPRLTDLFVESRAEARTPLAIAERRAAALLAD</sequence>
<comment type="similarity">
    <text evidence="2 7">Belongs to the Glu/Leu/Phe/Val dehydrogenases family.</text>
</comment>
<dbReference type="InterPro" id="IPR036291">
    <property type="entry name" value="NAD(P)-bd_dom_sf"/>
</dbReference>
<feature type="binding site" evidence="6">
    <location>
        <begin position="174"/>
        <end position="179"/>
    </location>
    <ligand>
        <name>NAD(+)</name>
        <dbReference type="ChEBI" id="CHEBI:57540"/>
    </ligand>
</feature>
<dbReference type="Pfam" id="PF00208">
    <property type="entry name" value="ELFV_dehydrog"/>
    <property type="match status" value="1"/>
</dbReference>
<accession>A0A1I4P4C9</accession>
<dbReference type="InterPro" id="IPR006095">
    <property type="entry name" value="Glu/Leu/Phe/Val/Trp_DH"/>
</dbReference>
<dbReference type="Gene3D" id="3.40.50.720">
    <property type="entry name" value="NAD(P)-binding Rossmann-like Domain"/>
    <property type="match status" value="1"/>
</dbReference>
<evidence type="ECO:0000256" key="4">
    <source>
        <dbReference type="ARBA" id="ARBA00023027"/>
    </source>
</evidence>
<dbReference type="GO" id="GO:0006520">
    <property type="term" value="P:amino acid metabolic process"/>
    <property type="evidence" value="ECO:0007669"/>
    <property type="project" value="InterPro"/>
</dbReference>
<name>A0A1I4P4C9_9GAMM</name>
<evidence type="ECO:0000256" key="5">
    <source>
        <dbReference type="PIRSR" id="PIRSR000188-1"/>
    </source>
</evidence>
<evidence type="ECO:0000256" key="6">
    <source>
        <dbReference type="PIRSR" id="PIRSR000188-2"/>
    </source>
</evidence>
<gene>
    <name evidence="9" type="ORF">SAMN05216217_102111</name>
</gene>
<dbReference type="SMART" id="SM00839">
    <property type="entry name" value="ELFV_dehydrog"/>
    <property type="match status" value="1"/>
</dbReference>
<dbReference type="SUPFAM" id="SSF51735">
    <property type="entry name" value="NAD(P)-binding Rossmann-fold domains"/>
    <property type="match status" value="1"/>
</dbReference>
<evidence type="ECO:0000259" key="8">
    <source>
        <dbReference type="SMART" id="SM00839"/>
    </source>
</evidence>
<protein>
    <submittedName>
        <fullName evidence="9">Leucine dehydrogenase</fullName>
    </submittedName>
</protein>
<feature type="domain" description="Glutamate/phenylalanine/leucine/valine/L-tryptophan dehydrogenase C-terminal" evidence="8">
    <location>
        <begin position="138"/>
        <end position="339"/>
    </location>
</feature>
<dbReference type="InterPro" id="IPR006096">
    <property type="entry name" value="Glu/Leu/Phe/Val/Trp_DH_C"/>
</dbReference>
<keyword evidence="10" id="KW-1185">Reference proteome</keyword>
<dbReference type="Pfam" id="PF02812">
    <property type="entry name" value="ELFV_dehydrog_N"/>
    <property type="match status" value="1"/>
</dbReference>